<keyword evidence="8" id="KW-0472">Membrane</keyword>
<feature type="region of interest" description="Disordered" evidence="9">
    <location>
        <begin position="1"/>
        <end position="23"/>
    </location>
</feature>
<dbReference type="NCBIfam" id="NF003454">
    <property type="entry name" value="PRK05035.1"/>
    <property type="match status" value="1"/>
</dbReference>
<dbReference type="EC" id="7.-.-.-" evidence="8"/>
<evidence type="ECO:0000256" key="2">
    <source>
        <dbReference type="ARBA" id="ARBA00022485"/>
    </source>
</evidence>
<evidence type="ECO:0000313" key="11">
    <source>
        <dbReference type="EMBL" id="MDC7227470.1"/>
    </source>
</evidence>
<dbReference type="Gene3D" id="3.30.70.20">
    <property type="match status" value="1"/>
</dbReference>
<dbReference type="GO" id="GO:0005886">
    <property type="term" value="C:plasma membrane"/>
    <property type="evidence" value="ECO:0007669"/>
    <property type="project" value="UniProtKB-SubCell"/>
</dbReference>
<dbReference type="EMBL" id="JAQQAL010000025">
    <property type="protein sequence ID" value="MDC7227470.1"/>
    <property type="molecule type" value="Genomic_DNA"/>
</dbReference>
<keyword evidence="1 8" id="KW-0813">Transport</keyword>
<dbReference type="NCBIfam" id="TIGR01945">
    <property type="entry name" value="rnfC"/>
    <property type="match status" value="1"/>
</dbReference>
<dbReference type="SUPFAM" id="SSF46548">
    <property type="entry name" value="alpha-helical ferredoxin"/>
    <property type="match status" value="1"/>
</dbReference>
<reference evidence="11 12" key="1">
    <citation type="submission" date="2022-12" db="EMBL/GenBank/DDBJ databases">
        <title>Metagenome assembled genome from gulf of manar.</title>
        <authorList>
            <person name="Kohli P."/>
            <person name="Pk S."/>
            <person name="Venkata Ramana C."/>
            <person name="Sasikala C."/>
        </authorList>
    </citation>
    <scope>NUCLEOTIDE SEQUENCE [LARGE SCALE GENOMIC DNA]</scope>
    <source>
        <strain evidence="11">JB008</strain>
    </source>
</reference>
<dbReference type="PANTHER" id="PTHR43034">
    <property type="entry name" value="ION-TRANSLOCATING OXIDOREDUCTASE COMPLEX SUBUNIT C"/>
    <property type="match status" value="1"/>
</dbReference>
<keyword evidence="4 8" id="KW-0677">Repeat</keyword>
<dbReference type="Pfam" id="PF13375">
    <property type="entry name" value="RnfC_N"/>
    <property type="match status" value="1"/>
</dbReference>
<comment type="subcellular location">
    <subcellularLocation>
        <location evidence="8">Cell membrane</location>
        <topology evidence="8">Peripheral membrane protein</topology>
    </subcellularLocation>
</comment>
<dbReference type="InterPro" id="IPR010208">
    <property type="entry name" value="Ion_transpt_RnfC/RsxC"/>
</dbReference>
<evidence type="ECO:0000259" key="10">
    <source>
        <dbReference type="PROSITE" id="PS51379"/>
    </source>
</evidence>
<keyword evidence="3 8" id="KW-0479">Metal-binding</keyword>
<feature type="domain" description="4Fe-4S ferredoxin-type" evidence="10">
    <location>
        <begin position="360"/>
        <end position="389"/>
    </location>
</feature>
<feature type="binding site" evidence="8">
    <location>
        <position position="414"/>
    </location>
    <ligand>
        <name>[4Fe-4S] cluster</name>
        <dbReference type="ChEBI" id="CHEBI:49883"/>
        <label>2</label>
    </ligand>
</feature>
<evidence type="ECO:0000256" key="8">
    <source>
        <dbReference type="HAMAP-Rule" id="MF_00461"/>
    </source>
</evidence>
<evidence type="ECO:0000256" key="7">
    <source>
        <dbReference type="ARBA" id="ARBA00023014"/>
    </source>
</evidence>
<dbReference type="PROSITE" id="PS51379">
    <property type="entry name" value="4FE4S_FER_2"/>
    <property type="match status" value="2"/>
</dbReference>
<comment type="similarity">
    <text evidence="8">Belongs to the 4Fe4S bacterial-type ferredoxin family. RnfC subfamily.</text>
</comment>
<dbReference type="GO" id="GO:0051539">
    <property type="term" value="F:4 iron, 4 sulfur cluster binding"/>
    <property type="evidence" value="ECO:0007669"/>
    <property type="project" value="UniProtKB-KW"/>
</dbReference>
<dbReference type="SUPFAM" id="SSF142019">
    <property type="entry name" value="Nqo1 FMN-binding domain-like"/>
    <property type="match status" value="1"/>
</dbReference>
<dbReference type="InterPro" id="IPR017896">
    <property type="entry name" value="4Fe4S_Fe-S-bd"/>
</dbReference>
<feature type="binding site" evidence="8">
    <location>
        <position position="418"/>
    </location>
    <ligand>
        <name>[4Fe-4S] cluster</name>
        <dbReference type="ChEBI" id="CHEBI:49883"/>
        <label>1</label>
    </ligand>
</feature>
<dbReference type="Gene3D" id="3.10.20.600">
    <property type="match status" value="1"/>
</dbReference>
<evidence type="ECO:0000256" key="3">
    <source>
        <dbReference type="ARBA" id="ARBA00022723"/>
    </source>
</evidence>
<comment type="caution">
    <text evidence="11">The sequence shown here is derived from an EMBL/GenBank/DDBJ whole genome shotgun (WGS) entry which is preliminary data.</text>
</comment>
<keyword evidence="6 8" id="KW-0408">Iron</keyword>
<dbReference type="GO" id="GO:0046872">
    <property type="term" value="F:metal ion binding"/>
    <property type="evidence" value="ECO:0007669"/>
    <property type="project" value="UniProtKB-KW"/>
</dbReference>
<keyword evidence="2 8" id="KW-0004">4Fe-4S</keyword>
<dbReference type="InterPro" id="IPR011538">
    <property type="entry name" value="Nuo51_FMN-bd"/>
</dbReference>
<feature type="binding site" evidence="8">
    <location>
        <position position="408"/>
    </location>
    <ligand>
        <name>[4Fe-4S] cluster</name>
        <dbReference type="ChEBI" id="CHEBI:49883"/>
        <label>2</label>
    </ligand>
</feature>
<evidence type="ECO:0000256" key="1">
    <source>
        <dbReference type="ARBA" id="ARBA00022448"/>
    </source>
</evidence>
<dbReference type="InterPro" id="IPR037225">
    <property type="entry name" value="Nuo51_FMN-bd_sf"/>
</dbReference>
<feature type="binding site" evidence="8">
    <location>
        <position position="411"/>
    </location>
    <ligand>
        <name>[4Fe-4S] cluster</name>
        <dbReference type="ChEBI" id="CHEBI:49883"/>
        <label>2</label>
    </ligand>
</feature>
<protein>
    <recommendedName>
        <fullName evidence="8">Ion-translocating oxidoreductase complex subunit C</fullName>
        <ecNumber evidence="8">7.-.-.-</ecNumber>
    </recommendedName>
    <alternativeName>
        <fullName evidence="8">Rnf electron transport complex subunit C</fullName>
    </alternativeName>
</protein>
<evidence type="ECO:0000256" key="9">
    <source>
        <dbReference type="SAM" id="MobiDB-lite"/>
    </source>
</evidence>
<keyword evidence="7 8" id="KW-0411">Iron-sulfur</keyword>
<feature type="binding site" evidence="8">
    <location>
        <position position="372"/>
    </location>
    <ligand>
        <name>[4Fe-4S] cluster</name>
        <dbReference type="ChEBI" id="CHEBI:49883"/>
        <label>1</label>
    </ligand>
</feature>
<dbReference type="InterPro" id="IPR026902">
    <property type="entry name" value="RnfC_N"/>
</dbReference>
<evidence type="ECO:0000256" key="6">
    <source>
        <dbReference type="ARBA" id="ARBA00023004"/>
    </source>
</evidence>
<organism evidence="11 12">
    <name type="scientific">Candidatus Thalassospirochaeta sargassi</name>
    <dbReference type="NCBI Taxonomy" id="3119039"/>
    <lineage>
        <taxon>Bacteria</taxon>
        <taxon>Pseudomonadati</taxon>
        <taxon>Spirochaetota</taxon>
        <taxon>Spirochaetia</taxon>
        <taxon>Spirochaetales</taxon>
        <taxon>Spirochaetaceae</taxon>
        <taxon>Candidatus Thalassospirochaeta</taxon>
    </lineage>
</organism>
<sequence>MKGLKTFSRGGIHPHGRKNLTNKKEIVTADIPETLIVPMAQHLGAPAEVVVAAGDEIKEGMLIGKPAGFISAAVHSPVSGTVKEITDVYLANGMKSSAVVIEKEEGFIPAEKTKSDSWKSKTPQELIEIVKDSGVVGLGGATFPANVKYMVPKGEKAEYLIINAVECEPYLSADHRLMLEKASELIEGLRIISKMVEPEKVAIGIEINKPDAIEIMRKQAEAENFDLEVVPLKLKYPQGDEKQLIKAVTGREVPSGGLPIAVGCVVSNVGTVNAVYEAVALGKPLYERTVSVTGLGVKNPGNFLTRVGTPISSLLEACGGIIDNPAKVVVGGPMMGFSIYDLDTPVTKGTSGILILTDEESGSGSRTACLSCGRCVSVCPMGLNPTKMFKFVDHDDYDSAMQNNLMDCKECGCCAYACPANIPLVQGMRLGKKMARKKKVS</sequence>
<feature type="binding site" evidence="8">
    <location>
        <position position="379"/>
    </location>
    <ligand>
        <name>[4Fe-4S] cluster</name>
        <dbReference type="ChEBI" id="CHEBI:49883"/>
        <label>2</label>
    </ligand>
</feature>
<comment type="function">
    <text evidence="8">Part of a membrane-bound complex that couples electron transfer with translocation of ions across the membrane.</text>
</comment>
<dbReference type="Proteomes" id="UP001221217">
    <property type="component" value="Unassembled WGS sequence"/>
</dbReference>
<dbReference type="Pfam" id="PF12838">
    <property type="entry name" value="Fer4_7"/>
    <property type="match status" value="1"/>
</dbReference>
<dbReference type="PANTHER" id="PTHR43034:SF2">
    <property type="entry name" value="ION-TRANSLOCATING OXIDOREDUCTASE COMPLEX SUBUNIT C"/>
    <property type="match status" value="1"/>
</dbReference>
<evidence type="ECO:0000256" key="4">
    <source>
        <dbReference type="ARBA" id="ARBA00022737"/>
    </source>
</evidence>
<keyword evidence="8" id="KW-1278">Translocase</keyword>
<dbReference type="HAMAP" id="MF_00461">
    <property type="entry name" value="RsxC_RnfC"/>
    <property type="match status" value="1"/>
</dbReference>
<feature type="binding site" evidence="8">
    <location>
        <position position="369"/>
    </location>
    <ligand>
        <name>[4Fe-4S] cluster</name>
        <dbReference type="ChEBI" id="CHEBI:49883"/>
        <label>1</label>
    </ligand>
</feature>
<feature type="compositionally biased region" description="Basic residues" evidence="9">
    <location>
        <begin position="12"/>
        <end position="21"/>
    </location>
</feature>
<comment type="cofactor">
    <cofactor evidence="8">
        <name>[4Fe-4S] cluster</name>
        <dbReference type="ChEBI" id="CHEBI:49883"/>
    </cofactor>
    <text evidence="8">Binds 2 [4Fe-4S] clusters per subunit.</text>
</comment>
<keyword evidence="5 8" id="KW-0249">Electron transport</keyword>
<comment type="subunit">
    <text evidence="8">The complex is composed of six subunits: RnfA, RnfB, RnfC, RnfD, RnfE and RnfG.</text>
</comment>
<evidence type="ECO:0000256" key="5">
    <source>
        <dbReference type="ARBA" id="ARBA00022982"/>
    </source>
</evidence>
<dbReference type="InterPro" id="IPR019554">
    <property type="entry name" value="Soluble_ligand-bd"/>
</dbReference>
<dbReference type="InterPro" id="IPR017900">
    <property type="entry name" value="4Fe4S_Fe_S_CS"/>
</dbReference>
<keyword evidence="8" id="KW-1003">Cell membrane</keyword>
<feature type="domain" description="4Fe-4S ferredoxin-type" evidence="10">
    <location>
        <begin position="399"/>
        <end position="428"/>
    </location>
</feature>
<dbReference type="GO" id="GO:0022900">
    <property type="term" value="P:electron transport chain"/>
    <property type="evidence" value="ECO:0007669"/>
    <property type="project" value="UniProtKB-UniRule"/>
</dbReference>
<dbReference type="Pfam" id="PF10531">
    <property type="entry name" value="SLBB"/>
    <property type="match status" value="1"/>
</dbReference>
<gene>
    <name evidence="11" type="primary">rsxC</name>
    <name evidence="8" type="synonym">rnfC</name>
    <name evidence="11" type="ORF">PQJ61_11965</name>
</gene>
<evidence type="ECO:0000313" key="12">
    <source>
        <dbReference type="Proteomes" id="UP001221217"/>
    </source>
</evidence>
<dbReference type="Gene3D" id="3.40.50.11540">
    <property type="entry name" value="NADH-ubiquinone oxidoreductase 51kDa subunit"/>
    <property type="match status" value="1"/>
</dbReference>
<accession>A0AAJ1IDS8</accession>
<dbReference type="AlphaFoldDB" id="A0AAJ1IDS8"/>
<dbReference type="Pfam" id="PF01512">
    <property type="entry name" value="Complex1_51K"/>
    <property type="match status" value="1"/>
</dbReference>
<feature type="binding site" evidence="8">
    <location>
        <position position="375"/>
    </location>
    <ligand>
        <name>[4Fe-4S] cluster</name>
        <dbReference type="ChEBI" id="CHEBI:49883"/>
        <label>1</label>
    </ligand>
</feature>
<proteinExistence type="inferred from homology"/>
<name>A0AAJ1IDS8_9SPIO</name>
<dbReference type="PROSITE" id="PS00198">
    <property type="entry name" value="4FE4S_FER_1"/>
    <property type="match status" value="1"/>
</dbReference>
<dbReference type="GO" id="GO:0009055">
    <property type="term" value="F:electron transfer activity"/>
    <property type="evidence" value="ECO:0007669"/>
    <property type="project" value="InterPro"/>
</dbReference>